<gene>
    <name evidence="1" type="ordered locus">Dd703_3249</name>
</gene>
<dbReference type="RefSeq" id="WP_015854911.1">
    <property type="nucleotide sequence ID" value="NC_012880.1"/>
</dbReference>
<dbReference type="Proteomes" id="UP000002734">
    <property type="component" value="Chromosome"/>
</dbReference>
<dbReference type="AlphaFoldDB" id="C6CDE0"/>
<name>C6CDE0_MUSP7</name>
<dbReference type="KEGG" id="dda:Dd703_3249"/>
<evidence type="ECO:0000313" key="1">
    <source>
        <dbReference type="EMBL" id="ACS87011.1"/>
    </source>
</evidence>
<dbReference type="EMBL" id="CP001654">
    <property type="protein sequence ID" value="ACS87011.1"/>
    <property type="molecule type" value="Genomic_DNA"/>
</dbReference>
<sequence>MFIDLKEKMVSVLSRIRERGYGPSEAVEHIIQSLGSRYNDVSKVNVLTPSLLADVIYTVYQEETSPLEIASILRALGYAARDVATGLHQQFPQLAPDEVGSFIMDDDVYPGIDRKILMDALSYAGFTRQECDQAAGILYS</sequence>
<reference evidence="1" key="1">
    <citation type="submission" date="2009-06" db="EMBL/GenBank/DDBJ databases">
        <title>Complete sequence of Dickeya dadantii Ech703.</title>
        <authorList>
            <consortium name="US DOE Joint Genome Institute"/>
            <person name="Lucas S."/>
            <person name="Copeland A."/>
            <person name="Lapidus A."/>
            <person name="Glavina del Rio T."/>
            <person name="Dalin E."/>
            <person name="Tice H."/>
            <person name="Bruce D."/>
            <person name="Goodwin L."/>
            <person name="Pitluck S."/>
            <person name="Chertkov O."/>
            <person name="Brettin T."/>
            <person name="Detter J.C."/>
            <person name="Han C."/>
            <person name="Larimer F."/>
            <person name="Land M."/>
            <person name="Hauser L."/>
            <person name="Kyrpides N."/>
            <person name="Mikhailova N."/>
            <person name="Balakrishnan V."/>
            <person name="Glasner J."/>
            <person name="Perna N.T."/>
        </authorList>
    </citation>
    <scope>NUCLEOTIDE SEQUENCE [LARGE SCALE GENOMIC DNA]</scope>
    <source>
        <strain evidence="1">Ech703</strain>
    </source>
</reference>
<protein>
    <submittedName>
        <fullName evidence="1">Uncharacterized protein</fullName>
    </submittedName>
</protein>
<dbReference type="eggNOG" id="ENOG5032SDQ">
    <property type="taxonomic scope" value="Bacteria"/>
</dbReference>
<evidence type="ECO:0000313" key="2">
    <source>
        <dbReference type="Proteomes" id="UP000002734"/>
    </source>
</evidence>
<proteinExistence type="predicted"/>
<accession>C6CDE0</accession>
<organism evidence="1 2">
    <name type="scientific">Musicola paradisiaca (strain Ech703)</name>
    <name type="common">Dickeya paradisiaca</name>
    <name type="synonym">Dickeya dadantii</name>
    <dbReference type="NCBI Taxonomy" id="579405"/>
    <lineage>
        <taxon>Bacteria</taxon>
        <taxon>Pseudomonadati</taxon>
        <taxon>Pseudomonadota</taxon>
        <taxon>Gammaproteobacteria</taxon>
        <taxon>Enterobacterales</taxon>
        <taxon>Pectobacteriaceae</taxon>
        <taxon>Musicola</taxon>
    </lineage>
</organism>
<dbReference type="HOGENOM" id="CLU_1831970_0_0_6"/>
<keyword evidence="2" id="KW-1185">Reference proteome</keyword>